<dbReference type="AlphaFoldDB" id="A0A1G8XP38"/>
<sequence length="183" mass="21320">MSTFWQAREKYRPDPIKVLFITEAPPDPQHERYFYFEHVRRGDSLFLELIKVLFPEEVEAFETVKQLRAEKPYFLERLQDEGYFLMSPVDRPLPGFTAAARTKVYQEHLPDLIRTLLQIARPTTPIVIISAVVFRAIAPTLRASGFRVIHDDLIEFPNSGQQANFRRKLKALLQQKDLLPAPL</sequence>
<dbReference type="RefSeq" id="WP_089678415.1">
    <property type="nucleotide sequence ID" value="NZ_FNFO01000001.1"/>
</dbReference>
<name>A0A1G8XP38_9BACT</name>
<dbReference type="OrthoDB" id="4714331at2"/>
<dbReference type="Proteomes" id="UP000198510">
    <property type="component" value="Unassembled WGS sequence"/>
</dbReference>
<accession>A0A1G8XP38</accession>
<evidence type="ECO:0000313" key="1">
    <source>
        <dbReference type="EMBL" id="SDJ91540.1"/>
    </source>
</evidence>
<evidence type="ECO:0000313" key="2">
    <source>
        <dbReference type="Proteomes" id="UP000198510"/>
    </source>
</evidence>
<organism evidence="1 2">
    <name type="scientific">Catalinimonas alkaloidigena</name>
    <dbReference type="NCBI Taxonomy" id="1075417"/>
    <lineage>
        <taxon>Bacteria</taxon>
        <taxon>Pseudomonadati</taxon>
        <taxon>Bacteroidota</taxon>
        <taxon>Cytophagia</taxon>
        <taxon>Cytophagales</taxon>
        <taxon>Catalimonadaceae</taxon>
        <taxon>Catalinimonas</taxon>
    </lineage>
</organism>
<proteinExistence type="predicted"/>
<dbReference type="EMBL" id="FNFO01000001">
    <property type="protein sequence ID" value="SDJ91540.1"/>
    <property type="molecule type" value="Genomic_DNA"/>
</dbReference>
<gene>
    <name evidence="1" type="ORF">SAMN05421823_101411</name>
</gene>
<keyword evidence="2" id="KW-1185">Reference proteome</keyword>
<protein>
    <submittedName>
        <fullName evidence="1">Uncharacterized protein</fullName>
    </submittedName>
</protein>
<reference evidence="1 2" key="1">
    <citation type="submission" date="2016-10" db="EMBL/GenBank/DDBJ databases">
        <authorList>
            <person name="de Groot N.N."/>
        </authorList>
    </citation>
    <scope>NUCLEOTIDE SEQUENCE [LARGE SCALE GENOMIC DNA]</scope>
    <source>
        <strain evidence="1 2">DSM 25186</strain>
    </source>
</reference>